<protein>
    <submittedName>
        <fullName evidence="2">Uncharacterized protein</fullName>
    </submittedName>
</protein>
<sequence>MSSSGPTSQSQTRFERPLNEQRSSRFAKSADFQSSNLASGEPTTFQTGELKKHGSNSLMQWFKQGVRKLRNSLRRSISRDDWPTRSMPSFPMFYQNMTTTNSLTPIMRQPPWTSKATQHQSRSRTAVATRGSSGDVYPLHSAHPHIDFDRGSSVSNLRRCLSLAENQNREIGSGGVGYGGGNMMPFSMDVIPETDLQASSQNLGPNSYLRRDSTMEQIFAWQQGAPSLLSLNATPDGFNCEEKSSQSDSRQLFQGSAFPDPTNPSGPSFYESRNEPLPVTNPTGNNYMARSGRDSGFIDIPSHQNFAQVDSSAYSVIHSRQHSEPRITQEPLDVKQISDAFEGLATDALNCSPSPPPQPQIPQMTLSEMDSWWTSGAFTAIQQNNNVLGRGICQNWNVYQNGIFTSNASGAGVGETQPLKAK</sequence>
<feature type="compositionally biased region" description="Basic and acidic residues" evidence="1">
    <location>
        <begin position="13"/>
        <end position="23"/>
    </location>
</feature>
<feature type="compositionally biased region" description="Polar residues" evidence="1">
    <location>
        <begin position="1"/>
        <end position="12"/>
    </location>
</feature>
<feature type="region of interest" description="Disordered" evidence="1">
    <location>
        <begin position="239"/>
        <end position="285"/>
    </location>
</feature>
<evidence type="ECO:0000313" key="2">
    <source>
        <dbReference type="EMBL" id="VDO00688.1"/>
    </source>
</evidence>
<accession>A0A3P7V4I5</accession>
<dbReference type="Proteomes" id="UP000278807">
    <property type="component" value="Unassembled WGS sequence"/>
</dbReference>
<organism evidence="2 3">
    <name type="scientific">Rodentolepis nana</name>
    <name type="common">Dwarf tapeworm</name>
    <name type="synonym">Hymenolepis nana</name>
    <dbReference type="NCBI Taxonomy" id="102285"/>
    <lineage>
        <taxon>Eukaryota</taxon>
        <taxon>Metazoa</taxon>
        <taxon>Spiralia</taxon>
        <taxon>Lophotrochozoa</taxon>
        <taxon>Platyhelminthes</taxon>
        <taxon>Cestoda</taxon>
        <taxon>Eucestoda</taxon>
        <taxon>Cyclophyllidea</taxon>
        <taxon>Hymenolepididae</taxon>
        <taxon>Rodentolepis</taxon>
    </lineage>
</organism>
<dbReference type="AlphaFoldDB" id="A0A3P7V4I5"/>
<proteinExistence type="predicted"/>
<dbReference type="OrthoDB" id="10017054at2759"/>
<feature type="compositionally biased region" description="Polar residues" evidence="1">
    <location>
        <begin position="24"/>
        <end position="47"/>
    </location>
</feature>
<keyword evidence="3" id="KW-1185">Reference proteome</keyword>
<name>A0A3P7V4I5_RODNA</name>
<dbReference type="EMBL" id="UZAE01003693">
    <property type="protein sequence ID" value="VDO00688.1"/>
    <property type="molecule type" value="Genomic_DNA"/>
</dbReference>
<feature type="region of interest" description="Disordered" evidence="1">
    <location>
        <begin position="1"/>
        <end position="52"/>
    </location>
</feature>
<evidence type="ECO:0000313" key="3">
    <source>
        <dbReference type="Proteomes" id="UP000278807"/>
    </source>
</evidence>
<reference evidence="2 3" key="1">
    <citation type="submission" date="2018-11" db="EMBL/GenBank/DDBJ databases">
        <authorList>
            <consortium name="Pathogen Informatics"/>
        </authorList>
    </citation>
    <scope>NUCLEOTIDE SEQUENCE [LARGE SCALE GENOMIC DNA]</scope>
</reference>
<evidence type="ECO:0000256" key="1">
    <source>
        <dbReference type="SAM" id="MobiDB-lite"/>
    </source>
</evidence>
<gene>
    <name evidence="2" type="ORF">HNAJ_LOCUS4828</name>
</gene>